<reference evidence="3" key="1">
    <citation type="submission" date="2022-08" db="EMBL/GenBank/DDBJ databases">
        <title>Alicyclobacillus dauci DSM2870, complete genome.</title>
        <authorList>
            <person name="Wang Q."/>
            <person name="Cai R."/>
            <person name="Wang Z."/>
        </authorList>
    </citation>
    <scope>NUCLEOTIDE SEQUENCE</scope>
    <source>
        <strain evidence="3">DSM 28700</strain>
    </source>
</reference>
<dbReference type="InterPro" id="IPR050896">
    <property type="entry name" value="Mito_lipid_metab_GTPase"/>
</dbReference>
<protein>
    <submittedName>
        <fullName evidence="3">Ribosome biogenesis GTPase YqeH</fullName>
    </submittedName>
</protein>
<dbReference type="EMBL" id="CP104064">
    <property type="protein sequence ID" value="WAH38516.1"/>
    <property type="molecule type" value="Genomic_DNA"/>
</dbReference>
<sequence length="396" mass="44088">MEQTSRICVGCGSELQSVDETQPGFVPSSAQDKPNVLCRRCFRIRNYGEFMPVAVSDADYQAQVAQIFDHPGLVLYVVDVFDLSGSLVPNLARFVMNSDVVVIVNKVDLLPKGVHYEGLREWIREQVQSTKVNVEDVMFVSAATKEGMDGVIERVIDEVSRPIYVVGMANTGKSTLLNAIASRFEMGKAPYTVSRRPGTTLRLSRLNLEGPRGMLQFVDTPGLIHGTRVIDRLCADCLSLVVPDTRIRPRVYQLNPGQTIFLGGIARLDFESGLRQGIVLYVSNQLPIHRTKLERADDIWRDHQDDILQVPCEACRASFGSFKPHRIQSRRARERVPNGTIAVSGRGRDIVIPGLGWITLSGTAFQGQLWLPSWLDPAFRPRLVGDLSRRTTEGLS</sequence>
<dbReference type="NCBIfam" id="TIGR03597">
    <property type="entry name" value="GTPase_YqeH"/>
    <property type="match status" value="1"/>
</dbReference>
<keyword evidence="4" id="KW-1185">Reference proteome</keyword>
<dbReference type="CDD" id="cd01855">
    <property type="entry name" value="YqeH"/>
    <property type="match status" value="1"/>
</dbReference>
<gene>
    <name evidence="3" type="primary">yqeH</name>
    <name evidence="3" type="ORF">NZD86_08555</name>
</gene>
<evidence type="ECO:0000313" key="3">
    <source>
        <dbReference type="EMBL" id="WAH38516.1"/>
    </source>
</evidence>
<dbReference type="Pfam" id="PF21516">
    <property type="entry name" value="YqeH-like_C"/>
    <property type="match status" value="1"/>
</dbReference>
<dbReference type="PRINTS" id="PR00326">
    <property type="entry name" value="GTP1OBG"/>
</dbReference>
<accession>A0ABY6Z8M4</accession>
<feature type="domain" description="NOA1/YqeH-like C-terminal" evidence="2">
    <location>
        <begin position="275"/>
        <end position="373"/>
    </location>
</feature>
<dbReference type="InterPro" id="IPR019988">
    <property type="entry name" value="GTP-bd_ribosome_bgen_YqeH"/>
</dbReference>
<dbReference type="RefSeq" id="WP_268046092.1">
    <property type="nucleotide sequence ID" value="NZ_CP104064.1"/>
</dbReference>
<dbReference type="SUPFAM" id="SSF52540">
    <property type="entry name" value="P-loop containing nucleoside triphosphate hydrolases"/>
    <property type="match status" value="1"/>
</dbReference>
<evidence type="ECO:0000259" key="1">
    <source>
        <dbReference type="Pfam" id="PF01926"/>
    </source>
</evidence>
<dbReference type="Proteomes" id="UP001164803">
    <property type="component" value="Chromosome"/>
</dbReference>
<dbReference type="InterPro" id="IPR006073">
    <property type="entry name" value="GTP-bd"/>
</dbReference>
<dbReference type="Pfam" id="PF01926">
    <property type="entry name" value="MMR_HSR1"/>
    <property type="match status" value="1"/>
</dbReference>
<proteinExistence type="predicted"/>
<dbReference type="PANTHER" id="PTHR46434">
    <property type="entry name" value="GENETIC INTERACTOR OF PROHIBITINS 3, MITOCHONDRIAL"/>
    <property type="match status" value="1"/>
</dbReference>
<evidence type="ECO:0000313" key="4">
    <source>
        <dbReference type="Proteomes" id="UP001164803"/>
    </source>
</evidence>
<name>A0ABY6Z8M4_9BACL</name>
<organism evidence="3 4">
    <name type="scientific">Alicyclobacillus dauci</name>
    <dbReference type="NCBI Taxonomy" id="1475485"/>
    <lineage>
        <taxon>Bacteria</taxon>
        <taxon>Bacillati</taxon>
        <taxon>Bacillota</taxon>
        <taxon>Bacilli</taxon>
        <taxon>Bacillales</taxon>
        <taxon>Alicyclobacillaceae</taxon>
        <taxon>Alicyclobacillus</taxon>
    </lineage>
</organism>
<dbReference type="InterPro" id="IPR027417">
    <property type="entry name" value="P-loop_NTPase"/>
</dbReference>
<dbReference type="Gene3D" id="3.40.50.300">
    <property type="entry name" value="P-loop containing nucleotide triphosphate hydrolases"/>
    <property type="match status" value="1"/>
</dbReference>
<evidence type="ECO:0000259" key="2">
    <source>
        <dbReference type="Pfam" id="PF21516"/>
    </source>
</evidence>
<dbReference type="PANTHER" id="PTHR46434:SF1">
    <property type="entry name" value="GENETIC INTERACTOR OF PROHIBITINS 3, MITOCHONDRIAL"/>
    <property type="match status" value="1"/>
</dbReference>
<feature type="domain" description="G" evidence="1">
    <location>
        <begin position="163"/>
        <end position="233"/>
    </location>
</feature>
<dbReference type="InterPro" id="IPR048422">
    <property type="entry name" value="NOA1/YqeH-like_C"/>
</dbReference>